<dbReference type="Proteomes" id="UP000001460">
    <property type="component" value="Unassembled WGS sequence"/>
</dbReference>
<protein>
    <submittedName>
        <fullName evidence="1">Uncharacterized protein</fullName>
    </submittedName>
</protein>
<dbReference type="OrthoDB" id="10270653at2759"/>
<dbReference type="GeneID" id="6995960"/>
<dbReference type="VEuPathDB" id="CryptoDB:CMU_008660"/>
<dbReference type="EMBL" id="DS989729">
    <property type="protein sequence ID" value="EEA06375.1"/>
    <property type="molecule type" value="Genomic_DNA"/>
</dbReference>
<proteinExistence type="predicted"/>
<sequence>MVRKTQTNISGTTLDNKRRTLPNFRFVLHPIYSIFPMDITNMTYEEYWNLYNEYKTKAFHNELEPVIPQHSDFFMNTNIPNIPTTVYQHQVGAPQYAIYPSLGPI</sequence>
<dbReference type="RefSeq" id="XP_002140724.1">
    <property type="nucleotide sequence ID" value="XM_002140688.1"/>
</dbReference>
<dbReference type="AlphaFoldDB" id="B6ADT4"/>
<name>B6ADT4_CRYMR</name>
<evidence type="ECO:0000313" key="2">
    <source>
        <dbReference type="Proteomes" id="UP000001460"/>
    </source>
</evidence>
<evidence type="ECO:0000313" key="1">
    <source>
        <dbReference type="EMBL" id="EEA06375.1"/>
    </source>
</evidence>
<accession>B6ADT4</accession>
<gene>
    <name evidence="1" type="ORF">CMU_008660</name>
</gene>
<keyword evidence="2" id="KW-1185">Reference proteome</keyword>
<reference evidence="1" key="1">
    <citation type="submission" date="2008-06" db="EMBL/GenBank/DDBJ databases">
        <authorList>
            <person name="Lorenzi H."/>
            <person name="Inman J."/>
            <person name="Miller J."/>
            <person name="Schobel S."/>
            <person name="Amedeo P."/>
            <person name="Caler E.V."/>
            <person name="da Silva J."/>
        </authorList>
    </citation>
    <scope>NUCLEOTIDE SEQUENCE [LARGE SCALE GENOMIC DNA]</scope>
    <source>
        <strain evidence="1">RN66</strain>
    </source>
</reference>
<organism evidence="1 2">
    <name type="scientific">Cryptosporidium muris (strain RN66)</name>
    <dbReference type="NCBI Taxonomy" id="441375"/>
    <lineage>
        <taxon>Eukaryota</taxon>
        <taxon>Sar</taxon>
        <taxon>Alveolata</taxon>
        <taxon>Apicomplexa</taxon>
        <taxon>Conoidasida</taxon>
        <taxon>Coccidia</taxon>
        <taxon>Eucoccidiorida</taxon>
        <taxon>Eimeriorina</taxon>
        <taxon>Cryptosporidiidae</taxon>
        <taxon>Cryptosporidium</taxon>
    </lineage>
</organism>